<dbReference type="KEGG" id="hpak:JT17_05710"/>
<dbReference type="AlphaFoldDB" id="A0A1T0ADS4"/>
<protein>
    <submittedName>
        <fullName evidence="3">Phage baseplate assembly protein V</fullName>
    </submittedName>
</protein>
<dbReference type="EMBL" id="JAODIR010000016">
    <property type="protein sequence ID" value="MDD2167856.1"/>
    <property type="molecule type" value="Genomic_DNA"/>
</dbReference>
<evidence type="ECO:0000259" key="2">
    <source>
        <dbReference type="Pfam" id="PF04717"/>
    </source>
</evidence>
<dbReference type="Pfam" id="PF04717">
    <property type="entry name" value="Phage_base_V"/>
    <property type="match status" value="1"/>
</dbReference>
<feature type="region of interest" description="Disordered" evidence="1">
    <location>
        <begin position="168"/>
        <end position="194"/>
    </location>
</feature>
<sequence>MKKAVVTHNFGATYQEGFVSQVDPKNHRVKVKIPTLEDFETAWLPFFTINAGGNQFYGLPDVGELVAMILDARGEGGYVLGSIYNSEDPTPVTDSEMWLHKFKNGTEISHNRKTGDVIVKTSGTVTVTAAQAVVNAPTEINGDTVINGSLHATGAITSATEVSAPSVKQGSVSLGSHVHTGVESGNKTSGTPKA</sequence>
<accession>A0A1T0ADS4</accession>
<feature type="compositionally biased region" description="Polar residues" evidence="1">
    <location>
        <begin position="183"/>
        <end position="194"/>
    </location>
</feature>
<proteinExistence type="predicted"/>
<dbReference type="InterPro" id="IPR037026">
    <property type="entry name" value="Vgr_OB-fold_dom_sf"/>
</dbReference>
<evidence type="ECO:0000313" key="3">
    <source>
        <dbReference type="EMBL" id="MDD2167856.1"/>
    </source>
</evidence>
<dbReference type="NCBIfam" id="TIGR01644">
    <property type="entry name" value="phage_P2_V"/>
    <property type="match status" value="1"/>
</dbReference>
<evidence type="ECO:0000313" key="4">
    <source>
        <dbReference type="Proteomes" id="UP001148834"/>
    </source>
</evidence>
<feature type="domain" description="Gp5/Type VI secretion system Vgr protein OB-fold" evidence="2">
    <location>
        <begin position="16"/>
        <end position="84"/>
    </location>
</feature>
<dbReference type="InterPro" id="IPR044033">
    <property type="entry name" value="GpV-like_apex"/>
</dbReference>
<dbReference type="InterPro" id="IPR006531">
    <property type="entry name" value="Gp5/Vgr_OB"/>
</dbReference>
<dbReference type="Gene3D" id="2.40.50.230">
    <property type="entry name" value="Gp5 N-terminal domain"/>
    <property type="match status" value="1"/>
</dbReference>
<name>A0A1T0ADS4_GLAPU</name>
<gene>
    <name evidence="3" type="ORF">N5925_04380</name>
</gene>
<dbReference type="InterPro" id="IPR013046">
    <property type="entry name" value="GpV/Gp45"/>
</dbReference>
<organism evidence="3 4">
    <name type="scientific">Glaesserella parasuis</name>
    <name type="common">Haemophilus parasuis</name>
    <dbReference type="NCBI Taxonomy" id="738"/>
    <lineage>
        <taxon>Bacteria</taxon>
        <taxon>Pseudomonadati</taxon>
        <taxon>Pseudomonadota</taxon>
        <taxon>Gammaproteobacteria</taxon>
        <taxon>Pasteurellales</taxon>
        <taxon>Pasteurellaceae</taxon>
        <taxon>Glaesserella</taxon>
    </lineage>
</organism>
<dbReference type="Gene3D" id="6.20.150.10">
    <property type="match status" value="1"/>
</dbReference>
<dbReference type="Proteomes" id="UP001148834">
    <property type="component" value="Unassembled WGS sequence"/>
</dbReference>
<dbReference type="Pfam" id="PF18946">
    <property type="entry name" value="Apex"/>
    <property type="match status" value="1"/>
</dbReference>
<comment type="caution">
    <text evidence="3">The sequence shown here is derived from an EMBL/GenBank/DDBJ whole genome shotgun (WGS) entry which is preliminary data.</text>
</comment>
<reference evidence="3" key="1">
    <citation type="submission" date="2022-09" db="EMBL/GenBank/DDBJ databases">
        <title>Molecular characterization of Glaesserella parasuis strains circulating in commercial swine farms using whole-genome sequencing.</title>
        <authorList>
            <person name="Mugabi R."/>
            <person name="Clavijo M."/>
            <person name="Li G."/>
        </authorList>
    </citation>
    <scope>NUCLEOTIDE SEQUENCE</scope>
    <source>
        <strain evidence="3">0435-53</strain>
    </source>
</reference>
<dbReference type="RefSeq" id="WP_035493220.1">
    <property type="nucleotide sequence ID" value="NZ_CBCRUP010000014.1"/>
</dbReference>
<evidence type="ECO:0000256" key="1">
    <source>
        <dbReference type="SAM" id="MobiDB-lite"/>
    </source>
</evidence>